<gene>
    <name evidence="1" type="ORF">CS022_20560</name>
</gene>
<evidence type="ECO:0000313" key="2">
    <source>
        <dbReference type="Proteomes" id="UP000290287"/>
    </source>
</evidence>
<dbReference type="Proteomes" id="UP000290287">
    <property type="component" value="Unassembled WGS sequence"/>
</dbReference>
<dbReference type="EMBL" id="PEIB01000035">
    <property type="protein sequence ID" value="RXJ71598.1"/>
    <property type="molecule type" value="Genomic_DNA"/>
</dbReference>
<keyword evidence="1" id="KW-0813">Transport</keyword>
<dbReference type="RefSeq" id="WP_129123802.1">
    <property type="nucleotide sequence ID" value="NZ_PEIB01000035.1"/>
</dbReference>
<proteinExistence type="predicted"/>
<protein>
    <submittedName>
        <fullName evidence="1">PTS sugar transporter subunit IIA</fullName>
    </submittedName>
</protein>
<dbReference type="InterPro" id="IPR021811">
    <property type="entry name" value="DUF3389"/>
</dbReference>
<keyword evidence="1" id="KW-0762">Sugar transport</keyword>
<sequence length="76" mass="7977">MVIDIPGGKLIVTAHEVMVKLQQNRMTLQAQTDDISILGGANMLVANGGSVNWSISLGSEEIAKNVSEASGVAIKR</sequence>
<dbReference type="OrthoDB" id="6271555at2"/>
<name>A0A4V1LSG3_9GAMM</name>
<dbReference type="Pfam" id="PF11869">
    <property type="entry name" value="DUF3389"/>
    <property type="match status" value="1"/>
</dbReference>
<organism evidence="1 2">
    <name type="scientific">Veronia nyctiphanis</name>
    <dbReference type="NCBI Taxonomy" id="1278244"/>
    <lineage>
        <taxon>Bacteria</taxon>
        <taxon>Pseudomonadati</taxon>
        <taxon>Pseudomonadota</taxon>
        <taxon>Gammaproteobacteria</taxon>
        <taxon>Vibrionales</taxon>
        <taxon>Vibrionaceae</taxon>
        <taxon>Veronia</taxon>
    </lineage>
</organism>
<reference evidence="1 2" key="1">
    <citation type="submission" date="2017-10" db="EMBL/GenBank/DDBJ databases">
        <title>Nyctiphanis sp. nov., isolated from the stomach of the euphausiid Nyctiphanes simplex (Hansen, 1911) in the Gulf of California.</title>
        <authorList>
            <person name="Gomez-Gil B."/>
            <person name="Aguilar-Mendez M."/>
            <person name="Lopez-Cortes A."/>
            <person name="Gomez-Gutierrez J."/>
            <person name="Roque A."/>
            <person name="Lang E."/>
            <person name="Gonzalez-Castillo A."/>
        </authorList>
    </citation>
    <scope>NUCLEOTIDE SEQUENCE [LARGE SCALE GENOMIC DNA]</scope>
    <source>
        <strain evidence="1 2">CAIM 600</strain>
    </source>
</reference>
<comment type="caution">
    <text evidence="1">The sequence shown here is derived from an EMBL/GenBank/DDBJ whole genome shotgun (WGS) entry which is preliminary data.</text>
</comment>
<accession>A0A4V1LSG3</accession>
<keyword evidence="2" id="KW-1185">Reference proteome</keyword>
<evidence type="ECO:0000313" key="1">
    <source>
        <dbReference type="EMBL" id="RXJ71598.1"/>
    </source>
</evidence>
<dbReference type="AlphaFoldDB" id="A0A4V1LSG3"/>